<keyword evidence="3" id="KW-1185">Reference proteome</keyword>
<organism evidence="2 3">
    <name type="scientific">Symbiodinium natans</name>
    <dbReference type="NCBI Taxonomy" id="878477"/>
    <lineage>
        <taxon>Eukaryota</taxon>
        <taxon>Sar</taxon>
        <taxon>Alveolata</taxon>
        <taxon>Dinophyceae</taxon>
        <taxon>Suessiales</taxon>
        <taxon>Symbiodiniaceae</taxon>
        <taxon>Symbiodinium</taxon>
    </lineage>
</organism>
<comment type="caution">
    <text evidence="2">The sequence shown here is derived from an EMBL/GenBank/DDBJ whole genome shotgun (WGS) entry which is preliminary data.</text>
</comment>
<feature type="region of interest" description="Disordered" evidence="1">
    <location>
        <begin position="374"/>
        <end position="396"/>
    </location>
</feature>
<evidence type="ECO:0000313" key="3">
    <source>
        <dbReference type="Proteomes" id="UP000604046"/>
    </source>
</evidence>
<sequence>MPLRKRSQGASGFVTQKDVHSETRAKALQLWQNMRSVLLPLSSVLQELSGSSHPESLEDRLLSGVSETTLLRYLQGFKGFLHALHTLDRALDSSLRQVDIADALLTMHNMGTHVLNGLKSLRWAQKTLLLSLPDLCQGLMHSVSYRVESDRKEAFPLPLFCLGCLRKAIAAGYGLSCSPPFHWGSFDFLLEQPSPQRFSARFMELHPGRFLEWDALEASFGSVTPDCLFFSSAAGEFQPLTYGEVLNQLRGLLISIGLSTEEAGTFTVHSMKVCLLSVMAQRGFRVSRQEAQGHHKSSSHSAKLYSRDDVWPALAAQKSLMRSISQGWWPSTPLARGGRHPVPQRAIAHLSVEIQPIAPHPRFPVLDASLHSVPEPCPSASHDRAGPSSPIAAADVSSDSSSSFETIAHAADAFPQGSARQASSADADECEEHVFLVSPKGVWHVGFPHSGPDGSSFVRAGKAVLLRPKCGALARSYSVQDKEPPPDARLCMHAACRKLLSE</sequence>
<protein>
    <submittedName>
        <fullName evidence="2">Uncharacterized protein</fullName>
    </submittedName>
</protein>
<dbReference type="AlphaFoldDB" id="A0A812N0L7"/>
<feature type="compositionally biased region" description="Low complexity" evidence="1">
    <location>
        <begin position="387"/>
        <end position="396"/>
    </location>
</feature>
<dbReference type="EMBL" id="CAJNDS010001957">
    <property type="protein sequence ID" value="CAE7292481.1"/>
    <property type="molecule type" value="Genomic_DNA"/>
</dbReference>
<proteinExistence type="predicted"/>
<reference evidence="2" key="1">
    <citation type="submission" date="2021-02" db="EMBL/GenBank/DDBJ databases">
        <authorList>
            <person name="Dougan E. K."/>
            <person name="Rhodes N."/>
            <person name="Thang M."/>
            <person name="Chan C."/>
        </authorList>
    </citation>
    <scope>NUCLEOTIDE SEQUENCE</scope>
</reference>
<evidence type="ECO:0000256" key="1">
    <source>
        <dbReference type="SAM" id="MobiDB-lite"/>
    </source>
</evidence>
<gene>
    <name evidence="2" type="ORF">SNAT2548_LOCUS15419</name>
</gene>
<dbReference type="OrthoDB" id="414847at2759"/>
<name>A0A812N0L7_9DINO</name>
<evidence type="ECO:0000313" key="2">
    <source>
        <dbReference type="EMBL" id="CAE7292481.1"/>
    </source>
</evidence>
<accession>A0A812N0L7</accession>
<dbReference type="Proteomes" id="UP000604046">
    <property type="component" value="Unassembled WGS sequence"/>
</dbReference>